<gene>
    <name evidence="1" type="ORF">Ga0074812_11049</name>
</gene>
<sequence length="102" mass="11252">MMTRNSPVSQVLTEINDMINKIIRKYGSPPTQVTMETYFHSDLELESIDLVTLGGLLAERYGDHVSMAEFLAEKELGEVIALRVGELVDYVTTQISTSATAG</sequence>
<dbReference type="EMBL" id="FAOZ01000010">
    <property type="protein sequence ID" value="CUU57034.1"/>
    <property type="molecule type" value="Genomic_DNA"/>
</dbReference>
<evidence type="ECO:0000313" key="2">
    <source>
        <dbReference type="Proteomes" id="UP000198802"/>
    </source>
</evidence>
<organism evidence="1 2">
    <name type="scientific">Parafrankia irregularis</name>
    <dbReference type="NCBI Taxonomy" id="795642"/>
    <lineage>
        <taxon>Bacteria</taxon>
        <taxon>Bacillati</taxon>
        <taxon>Actinomycetota</taxon>
        <taxon>Actinomycetes</taxon>
        <taxon>Frankiales</taxon>
        <taxon>Frankiaceae</taxon>
        <taxon>Parafrankia</taxon>
    </lineage>
</organism>
<reference evidence="2" key="1">
    <citation type="submission" date="2015-11" db="EMBL/GenBank/DDBJ databases">
        <authorList>
            <person name="Varghese N."/>
        </authorList>
    </citation>
    <scope>NUCLEOTIDE SEQUENCE [LARGE SCALE GENOMIC DNA]</scope>
    <source>
        <strain evidence="2">DSM 45899</strain>
    </source>
</reference>
<keyword evidence="2" id="KW-1185">Reference proteome</keyword>
<dbReference type="SUPFAM" id="SSF47336">
    <property type="entry name" value="ACP-like"/>
    <property type="match status" value="1"/>
</dbReference>
<dbReference type="AlphaFoldDB" id="A0A0S4QRD5"/>
<evidence type="ECO:0000313" key="1">
    <source>
        <dbReference type="EMBL" id="CUU57034.1"/>
    </source>
</evidence>
<dbReference type="Gene3D" id="1.10.1200.10">
    <property type="entry name" value="ACP-like"/>
    <property type="match status" value="1"/>
</dbReference>
<protein>
    <submittedName>
        <fullName evidence="1">Acyl carrier protein</fullName>
    </submittedName>
</protein>
<dbReference type="InterPro" id="IPR036736">
    <property type="entry name" value="ACP-like_sf"/>
</dbReference>
<proteinExistence type="predicted"/>
<accession>A0A0S4QRD5</accession>
<dbReference type="Proteomes" id="UP000198802">
    <property type="component" value="Unassembled WGS sequence"/>
</dbReference>
<name>A0A0S4QRD5_9ACTN</name>